<feature type="non-terminal residue" evidence="1">
    <location>
        <position position="144"/>
    </location>
</feature>
<evidence type="ECO:0000313" key="1">
    <source>
        <dbReference type="EMBL" id="KAG2457434.1"/>
    </source>
</evidence>
<comment type="caution">
    <text evidence="1">The sequence shown here is derived from an EMBL/GenBank/DDBJ whole genome shotgun (WGS) entry which is preliminary data.</text>
</comment>
<dbReference type="PANTHER" id="PTHR46481">
    <property type="entry name" value="ZINC FINGER BED DOMAIN-CONTAINING PROTEIN 4"/>
    <property type="match status" value="1"/>
</dbReference>
<protein>
    <submittedName>
        <fullName evidence="1">ZBED1 protein</fullName>
    </submittedName>
</protein>
<proteinExistence type="predicted"/>
<dbReference type="AlphaFoldDB" id="A0A8X7WXB3"/>
<gene>
    <name evidence="1" type="primary">Zbed1_6</name>
    <name evidence="1" type="ORF">GTO96_0012279</name>
</gene>
<accession>A0A8X7WXB3</accession>
<dbReference type="InterPro" id="IPR052035">
    <property type="entry name" value="ZnF_BED_domain_contain"/>
</dbReference>
<dbReference type="SUPFAM" id="SSF140996">
    <property type="entry name" value="Hermes dimerisation domain"/>
    <property type="match status" value="1"/>
</dbReference>
<feature type="non-terminal residue" evidence="1">
    <location>
        <position position="1"/>
    </location>
</feature>
<organism evidence="1 2">
    <name type="scientific">Polypterus senegalus</name>
    <name type="common">Senegal bichir</name>
    <dbReference type="NCBI Taxonomy" id="55291"/>
    <lineage>
        <taxon>Eukaryota</taxon>
        <taxon>Metazoa</taxon>
        <taxon>Chordata</taxon>
        <taxon>Craniata</taxon>
        <taxon>Vertebrata</taxon>
        <taxon>Euteleostomi</taxon>
        <taxon>Actinopterygii</taxon>
        <taxon>Polypteriformes</taxon>
        <taxon>Polypteridae</taxon>
        <taxon>Polypterus</taxon>
    </lineage>
</organism>
<dbReference type="PANTHER" id="PTHR46481:SF9">
    <property type="entry name" value="ZINC FINGER BED DOMAIN-CONTAINING PROTEIN 1-LIKE"/>
    <property type="match status" value="1"/>
</dbReference>
<name>A0A8X7WXB3_POLSE</name>
<dbReference type="Proteomes" id="UP000886611">
    <property type="component" value="Unassembled WGS sequence"/>
</dbReference>
<keyword evidence="2" id="KW-1185">Reference proteome</keyword>
<evidence type="ECO:0000313" key="2">
    <source>
        <dbReference type="Proteomes" id="UP000886611"/>
    </source>
</evidence>
<sequence length="144" mass="16871">MVSVATVEKYGFQKLLRTIDPKYVIPSRKYFAEEALPKLYNEVKEKILNQLQNVRHFSTTSDLWTSRAMQPYMSLTVHFIENWEIRSVCLQTGFAPDDHTRETIALGRMAPSRGARLTSGNMLFYFSFKFFFNIECTLNLFCYI</sequence>
<dbReference type="EMBL" id="JAATIS010008546">
    <property type="protein sequence ID" value="KAG2457434.1"/>
    <property type="molecule type" value="Genomic_DNA"/>
</dbReference>
<reference evidence="1 2" key="1">
    <citation type="journal article" date="2021" name="Cell">
        <title>Tracing the genetic footprints of vertebrate landing in non-teleost ray-finned fishes.</title>
        <authorList>
            <person name="Bi X."/>
            <person name="Wang K."/>
            <person name="Yang L."/>
            <person name="Pan H."/>
            <person name="Jiang H."/>
            <person name="Wei Q."/>
            <person name="Fang M."/>
            <person name="Yu H."/>
            <person name="Zhu C."/>
            <person name="Cai Y."/>
            <person name="He Y."/>
            <person name="Gan X."/>
            <person name="Zeng H."/>
            <person name="Yu D."/>
            <person name="Zhu Y."/>
            <person name="Jiang H."/>
            <person name="Qiu Q."/>
            <person name="Yang H."/>
            <person name="Zhang Y.E."/>
            <person name="Wang W."/>
            <person name="Zhu M."/>
            <person name="He S."/>
            <person name="Zhang G."/>
        </authorList>
    </citation>
    <scope>NUCLEOTIDE SEQUENCE [LARGE SCALE GENOMIC DNA]</scope>
    <source>
        <strain evidence="1">Bchr_013</strain>
    </source>
</reference>